<dbReference type="FunFam" id="3.90.550.10:FF:000045">
    <property type="entry name" value="UTP--glucose-1-phosphate uridylyltransferase"/>
    <property type="match status" value="1"/>
</dbReference>
<evidence type="ECO:0000256" key="2">
    <source>
        <dbReference type="ARBA" id="ARBA00012415"/>
    </source>
</evidence>
<evidence type="ECO:0000256" key="6">
    <source>
        <dbReference type="ARBA" id="ARBA00037294"/>
    </source>
</evidence>
<dbReference type="PANTHER" id="PTHR43197:SF1">
    <property type="entry name" value="UTP--GLUCOSE-1-PHOSPHATE URIDYLYLTRANSFERASE"/>
    <property type="match status" value="1"/>
</dbReference>
<dbReference type="Gene3D" id="3.90.550.10">
    <property type="entry name" value="Spore Coat Polysaccharide Biosynthesis Protein SpsA, Chain A"/>
    <property type="match status" value="1"/>
</dbReference>
<evidence type="ECO:0000256" key="7">
    <source>
        <dbReference type="ARBA" id="ARBA00048128"/>
    </source>
</evidence>
<accession>A0A653BBG0</accession>
<protein>
    <recommendedName>
        <fullName evidence="3 8">UTP--glucose-1-phosphate uridylyltransferase</fullName>
        <ecNumber evidence="2 8">2.7.7.9</ecNumber>
    </recommendedName>
    <alternativeName>
        <fullName evidence="8">UDP-glucose pyrophosphorylase</fullName>
    </alternativeName>
</protein>
<evidence type="ECO:0000256" key="1">
    <source>
        <dbReference type="ARBA" id="ARBA00006890"/>
    </source>
</evidence>
<proteinExistence type="inferred from homology"/>
<dbReference type="EMBL" id="LR130779">
    <property type="protein sequence ID" value="VDN65994.1"/>
    <property type="molecule type" value="Genomic_DNA"/>
</dbReference>
<evidence type="ECO:0000313" key="9">
    <source>
        <dbReference type="EMBL" id="VDN65994.1"/>
    </source>
</evidence>
<gene>
    <name evidence="9" type="primary">galU</name>
    <name evidence="9" type="ORF">POT9AD_5019</name>
</gene>
<sequence length="315" mass="34866">MKFLEPIGRQAGQVLYLVSEFGMESMIKKCLFPAAGYGTRFLPATKSMPKEMLPVVDTPLIQYGVEEALEAGLSEIAIVTGRGKRALEDHFDISYELEHEISNTGKEKSLSGVRQLIDECTFSYTRQVEMKGLGHAILTGRPLIGDEAFAVVLADDLCLNLEGDGVLSQMVKLYEQFRCSIVAIQEVPMEDVSRYGVIAGEALRDDIFRIERMVEKPRPEDAPSNLAIIGRYILTPDIFSLIEQTEPGKSGEIQITDALMKQAQQGCVLAYKFKGQRFDCGSAEGYVQATNFCFENRHRTHPVSAANARLKAVSA</sequence>
<dbReference type="CDD" id="cd02541">
    <property type="entry name" value="UGPase_prokaryotic"/>
    <property type="match status" value="1"/>
</dbReference>
<name>A0A653BBG0_ECTOL</name>
<dbReference type="AlphaFoldDB" id="A0A653BBG0"/>
<dbReference type="GO" id="GO:0006011">
    <property type="term" value="P:UDP-alpha-D-glucose metabolic process"/>
    <property type="evidence" value="ECO:0007669"/>
    <property type="project" value="InterPro"/>
</dbReference>
<reference evidence="9" key="1">
    <citation type="submission" date="2018-11" db="EMBL/GenBank/DDBJ databases">
        <authorList>
            <consortium name="Genoscope - CEA"/>
            <person name="William W."/>
        </authorList>
    </citation>
    <scope>NUCLEOTIDE SEQUENCE [LARGE SCALE GENOMIC DNA]</scope>
    <source>
        <strain evidence="9">T9AD</strain>
    </source>
</reference>
<dbReference type="EC" id="2.7.7.9" evidence="2 8"/>
<evidence type="ECO:0000256" key="3">
    <source>
        <dbReference type="ARBA" id="ARBA00019048"/>
    </source>
</evidence>
<evidence type="ECO:0000256" key="4">
    <source>
        <dbReference type="ARBA" id="ARBA00022679"/>
    </source>
</evidence>
<dbReference type="PANTHER" id="PTHR43197">
    <property type="entry name" value="UTP--GLUCOSE-1-PHOSPHATE URIDYLYLTRANSFERASE"/>
    <property type="match status" value="1"/>
</dbReference>
<dbReference type="InterPro" id="IPR005771">
    <property type="entry name" value="GalU_uridylyltTrfase_bac/arc"/>
</dbReference>
<organism evidence="9">
    <name type="scientific">Ectopseudomonas oleovorans</name>
    <name type="common">Pseudomonas oleovorans</name>
    <dbReference type="NCBI Taxonomy" id="301"/>
    <lineage>
        <taxon>Bacteria</taxon>
        <taxon>Pseudomonadati</taxon>
        <taxon>Pseudomonadota</taxon>
        <taxon>Gammaproteobacteria</taxon>
        <taxon>Pseudomonadales</taxon>
        <taxon>Pseudomonadaceae</taxon>
        <taxon>Ectopseudomonas</taxon>
    </lineage>
</organism>
<comment type="similarity">
    <text evidence="1 8">Belongs to the UDPGP type 2 family.</text>
</comment>
<dbReference type="InterPro" id="IPR029044">
    <property type="entry name" value="Nucleotide-diphossugar_trans"/>
</dbReference>
<dbReference type="InterPro" id="IPR005835">
    <property type="entry name" value="NTP_transferase_dom"/>
</dbReference>
<keyword evidence="5 8" id="KW-0548">Nucleotidyltransferase</keyword>
<dbReference type="NCBIfam" id="TIGR01099">
    <property type="entry name" value="galU"/>
    <property type="match status" value="1"/>
</dbReference>
<dbReference type="SUPFAM" id="SSF53448">
    <property type="entry name" value="Nucleotide-diphospho-sugar transferases"/>
    <property type="match status" value="1"/>
</dbReference>
<dbReference type="GO" id="GO:0003983">
    <property type="term" value="F:UTP:glucose-1-phosphate uridylyltransferase activity"/>
    <property type="evidence" value="ECO:0007669"/>
    <property type="project" value="UniProtKB-EC"/>
</dbReference>
<comment type="function">
    <text evidence="6">May play a role in stationary phase survival.</text>
</comment>
<comment type="catalytic activity">
    <reaction evidence="7 8">
        <text>alpha-D-glucose 1-phosphate + UTP + H(+) = UDP-alpha-D-glucose + diphosphate</text>
        <dbReference type="Rhea" id="RHEA:19889"/>
        <dbReference type="ChEBI" id="CHEBI:15378"/>
        <dbReference type="ChEBI" id="CHEBI:33019"/>
        <dbReference type="ChEBI" id="CHEBI:46398"/>
        <dbReference type="ChEBI" id="CHEBI:58601"/>
        <dbReference type="ChEBI" id="CHEBI:58885"/>
        <dbReference type="EC" id="2.7.7.9"/>
    </reaction>
</comment>
<dbReference type="Pfam" id="PF00483">
    <property type="entry name" value="NTP_transferase"/>
    <property type="match status" value="1"/>
</dbReference>
<keyword evidence="4 8" id="KW-0808">Transferase</keyword>
<evidence type="ECO:0000256" key="5">
    <source>
        <dbReference type="ARBA" id="ARBA00022695"/>
    </source>
</evidence>
<evidence type="ECO:0000256" key="8">
    <source>
        <dbReference type="RuleBase" id="RU361259"/>
    </source>
</evidence>